<name>A0A1H6X0C5_9ACTN</name>
<dbReference type="EMBL" id="FNYV01000003">
    <property type="protein sequence ID" value="SEJ18182.1"/>
    <property type="molecule type" value="Genomic_DNA"/>
</dbReference>
<proteinExistence type="predicted"/>
<dbReference type="Pfam" id="PF18970">
    <property type="entry name" value="DUF5709"/>
    <property type="match status" value="1"/>
</dbReference>
<organism evidence="3 4">
    <name type="scientific">Micromonospora phaseoli</name>
    <dbReference type="NCBI Taxonomy" id="1144548"/>
    <lineage>
        <taxon>Bacteria</taxon>
        <taxon>Bacillati</taxon>
        <taxon>Actinomycetota</taxon>
        <taxon>Actinomycetes</taxon>
        <taxon>Micromonosporales</taxon>
        <taxon>Micromonosporaceae</taxon>
        <taxon>Micromonospora</taxon>
    </lineage>
</organism>
<dbReference type="Proteomes" id="UP000198707">
    <property type="component" value="Unassembled WGS sequence"/>
</dbReference>
<feature type="compositionally biased region" description="Basic and acidic residues" evidence="1">
    <location>
        <begin position="148"/>
        <end position="158"/>
    </location>
</feature>
<sequence>MRDDEYPTPVSDPEADGLPDTADDDSTAGDDVLTGREADGPAPAQLPGDRTPVAVDEFGTTAAEQLDGESLDYKLDREQFEIPVDDPLAGPVDPDIAAEADSREQAAQAQLDADVIDPGPTSDPNSPVSLYDHGQLGSVADATVGRLVEPDEGAHTDQETDSIAYDAGAAGGGASAEELAVHETRPPHSV</sequence>
<evidence type="ECO:0000313" key="4">
    <source>
        <dbReference type="Proteomes" id="UP000198707"/>
    </source>
</evidence>
<reference evidence="4" key="1">
    <citation type="submission" date="2016-10" db="EMBL/GenBank/DDBJ databases">
        <authorList>
            <person name="Varghese N."/>
            <person name="Submissions S."/>
        </authorList>
    </citation>
    <scope>NUCLEOTIDE SEQUENCE [LARGE SCALE GENOMIC DNA]</scope>
    <source>
        <strain evidence="4">CGMCC 4.7038</strain>
    </source>
</reference>
<gene>
    <name evidence="3" type="ORF">SAMN05443287_103245</name>
</gene>
<keyword evidence="4" id="KW-1185">Reference proteome</keyword>
<evidence type="ECO:0000313" key="3">
    <source>
        <dbReference type="EMBL" id="SEJ18182.1"/>
    </source>
</evidence>
<feature type="domain" description="DUF5709" evidence="2">
    <location>
        <begin position="139"/>
        <end position="183"/>
    </location>
</feature>
<dbReference type="STRING" id="1144548.SAMN05443287_103245"/>
<accession>A0A1H6X0C5</accession>
<feature type="compositionally biased region" description="Acidic residues" evidence="1">
    <location>
        <begin position="13"/>
        <end position="28"/>
    </location>
</feature>
<evidence type="ECO:0000259" key="2">
    <source>
        <dbReference type="Pfam" id="PF18970"/>
    </source>
</evidence>
<dbReference type="InterPro" id="IPR043763">
    <property type="entry name" value="DUF5709"/>
</dbReference>
<dbReference type="OrthoDB" id="3212066at2"/>
<dbReference type="RefSeq" id="WP_092378161.1">
    <property type="nucleotide sequence ID" value="NZ_BOPI01000013.1"/>
</dbReference>
<evidence type="ECO:0000256" key="1">
    <source>
        <dbReference type="SAM" id="MobiDB-lite"/>
    </source>
</evidence>
<feature type="compositionally biased region" description="Basic and acidic residues" evidence="1">
    <location>
        <begin position="179"/>
        <end position="190"/>
    </location>
</feature>
<dbReference type="AlphaFoldDB" id="A0A1H6X0C5"/>
<feature type="region of interest" description="Disordered" evidence="1">
    <location>
        <begin position="147"/>
        <end position="190"/>
    </location>
</feature>
<protein>
    <recommendedName>
        <fullName evidence="2">DUF5709 domain-containing protein</fullName>
    </recommendedName>
</protein>
<feature type="region of interest" description="Disordered" evidence="1">
    <location>
        <begin position="83"/>
        <end position="133"/>
    </location>
</feature>
<feature type="region of interest" description="Disordered" evidence="1">
    <location>
        <begin position="1"/>
        <end position="53"/>
    </location>
</feature>